<evidence type="ECO:0000256" key="2">
    <source>
        <dbReference type="ARBA" id="ARBA00010430"/>
    </source>
</evidence>
<comment type="similarity">
    <text evidence="2 7">Belongs to the DPM3 family.</text>
</comment>
<evidence type="ECO:0000256" key="1">
    <source>
        <dbReference type="ARBA" id="ARBA00004477"/>
    </source>
</evidence>
<comment type="subunit">
    <text evidence="7">Component of the dolichol-phosphate mannose (DPM) synthase complex.</text>
</comment>
<protein>
    <recommendedName>
        <fullName evidence="7">Dolichol-phosphate mannosyltransferase subunit 3</fullName>
    </recommendedName>
</protein>
<keyword evidence="4 7" id="KW-0256">Endoplasmic reticulum</keyword>
<dbReference type="PANTHER" id="PTHR16433">
    <property type="entry name" value="DOLICHOL-PHOSPHATE MANNOSYLTRANSFERASE SUBUNIT 3"/>
    <property type="match status" value="1"/>
</dbReference>
<evidence type="ECO:0000256" key="4">
    <source>
        <dbReference type="ARBA" id="ARBA00022824"/>
    </source>
</evidence>
<sequence length="86" mass="9021">MMKLTRGGGAGAPGRHPAALGLAPPSPCQEVLWPLPIYFLVSADCYALGTVGYRVANFHGCEDAALELQNQIQDPGTDLTCEGMCS</sequence>
<dbReference type="EMBL" id="OX459959">
    <property type="protein sequence ID" value="CAI9164495.1"/>
    <property type="molecule type" value="Genomic_DNA"/>
</dbReference>
<comment type="pathway">
    <text evidence="7">Protein modification; protein glycosylation.</text>
</comment>
<evidence type="ECO:0000256" key="7">
    <source>
        <dbReference type="RuleBase" id="RU365085"/>
    </source>
</evidence>
<evidence type="ECO:0000256" key="5">
    <source>
        <dbReference type="ARBA" id="ARBA00022989"/>
    </source>
</evidence>
<evidence type="ECO:0000313" key="9">
    <source>
        <dbReference type="Proteomes" id="UP001176941"/>
    </source>
</evidence>
<keyword evidence="5" id="KW-1133">Transmembrane helix</keyword>
<dbReference type="PANTHER" id="PTHR16433:SF0">
    <property type="entry name" value="DOLICHOL-PHOSPHATE MANNOSYLTRANSFERASE SUBUNIT 3"/>
    <property type="match status" value="1"/>
</dbReference>
<proteinExistence type="inferred from homology"/>
<dbReference type="InterPro" id="IPR013174">
    <property type="entry name" value="DPM3"/>
</dbReference>
<evidence type="ECO:0000256" key="3">
    <source>
        <dbReference type="ARBA" id="ARBA00022692"/>
    </source>
</evidence>
<dbReference type="Proteomes" id="UP001176941">
    <property type="component" value="Chromosome 23"/>
</dbReference>
<comment type="function">
    <text evidence="7">Stabilizer subunit of the dolichol-phosphate mannose (DPM) synthase complex; tethers catalytic subunit to the ER.</text>
</comment>
<keyword evidence="6" id="KW-0472">Membrane</keyword>
<name>A0ABN8YTR8_RANTA</name>
<comment type="subcellular location">
    <subcellularLocation>
        <location evidence="1 7">Endoplasmic reticulum membrane</location>
        <topology evidence="1 7">Multi-pass membrane protein</topology>
    </subcellularLocation>
</comment>
<accession>A0ABN8YTR8</accession>
<evidence type="ECO:0000256" key="6">
    <source>
        <dbReference type="ARBA" id="ARBA00023136"/>
    </source>
</evidence>
<organism evidence="8 9">
    <name type="scientific">Rangifer tarandus platyrhynchus</name>
    <name type="common">Svalbard reindeer</name>
    <dbReference type="NCBI Taxonomy" id="3082113"/>
    <lineage>
        <taxon>Eukaryota</taxon>
        <taxon>Metazoa</taxon>
        <taxon>Chordata</taxon>
        <taxon>Craniata</taxon>
        <taxon>Vertebrata</taxon>
        <taxon>Euteleostomi</taxon>
        <taxon>Mammalia</taxon>
        <taxon>Eutheria</taxon>
        <taxon>Laurasiatheria</taxon>
        <taxon>Artiodactyla</taxon>
        <taxon>Ruminantia</taxon>
        <taxon>Pecora</taxon>
        <taxon>Cervidae</taxon>
        <taxon>Odocoileinae</taxon>
        <taxon>Rangifer</taxon>
    </lineage>
</organism>
<reference evidence="8" key="1">
    <citation type="submission" date="2023-04" db="EMBL/GenBank/DDBJ databases">
        <authorList>
            <consortium name="ELIXIR-Norway"/>
        </authorList>
    </citation>
    <scope>NUCLEOTIDE SEQUENCE [LARGE SCALE GENOMIC DNA]</scope>
</reference>
<dbReference type="Pfam" id="PF08285">
    <property type="entry name" value="DPM3"/>
    <property type="match status" value="1"/>
</dbReference>
<keyword evidence="9" id="KW-1185">Reference proteome</keyword>
<gene>
    <name evidence="8" type="ORF">MRATA1EN1_LOCUS13457</name>
</gene>
<keyword evidence="3" id="KW-0812">Transmembrane</keyword>
<evidence type="ECO:0000313" key="8">
    <source>
        <dbReference type="EMBL" id="CAI9164495.1"/>
    </source>
</evidence>